<accession>A0AAU6VZG2</accession>
<dbReference type="EMBL" id="PP179314">
    <property type="protein sequence ID" value="XAI69815.1"/>
    <property type="molecule type" value="Genomic_DNA"/>
</dbReference>
<reference evidence="1" key="1">
    <citation type="journal article" date="2024" name="J. Gen. Virol.">
        <title>Novel phages of Pseudomonas syringae unveil numerous potential auxiliary metabolic genes.</title>
        <authorList>
            <person name="Feltin C."/>
            <person name="Garneau J.R."/>
            <person name="Morris C.E."/>
            <person name="Berard A."/>
            <person name="Torres-Barcelo C."/>
        </authorList>
    </citation>
    <scope>NUCLEOTIDE SEQUENCE</scope>
</reference>
<organism evidence="1">
    <name type="scientific">Pseudomonas phage Lyrsu03</name>
    <dbReference type="NCBI Taxonomy" id="3138537"/>
    <lineage>
        <taxon>Viruses</taxon>
    </lineage>
</organism>
<gene>
    <name evidence="1" type="ORF">Lyrsu03_00017</name>
</gene>
<name>A0AAU6VZG2_9VIRU</name>
<sequence length="518" mass="57489">MALDLIRVEVKNPVGIISDPSATDVPLQAWNDASNVRFKDGRVTKAQGYEAVFPVPPERPLFLMPYLSGNVPFWFSAGAGYIHRTEGSSWVNVTRSSGPYAAGVENQWSGGFLNQVAVLNNPANPPQSLRPNGTLFEDLPNWPADTRAKVIRPFKNYLVAMNITRNSVEQNTTVKWSSPADPGEVPFTWDVNDATNDAGESFLADTAGAIVDGKKLKDSFIIYKEDSVYAMRYIGGVFVFQFQQLFDDVGMLSRNCAAEFDGKHFVVGQGDVYVHNGVQKQSVIDGKMKNFLYSAIKATGINNVFVVPDYNNTEMWVCFQGSSAQSSNGTADTALIWNWREDTWTMRQIPNAICGTFGIMDPQVSDAWDADGQIWDQDQSAWGSANYNPSKTRVVLGSYENNRVYSIGEVTEFGGAPFLSRLEKRSINFDDDQRLKFVSSVTPHFSGSGKGKVYVGASMLHDAPTEWFGPYPYEVGKDYKIDCRVTGRYIGVRFEIESVGAWTMNGYTIEMTKPTGKR</sequence>
<evidence type="ECO:0000313" key="1">
    <source>
        <dbReference type="EMBL" id="XAI69815.1"/>
    </source>
</evidence>
<protein>
    <submittedName>
        <fullName evidence="1">Particle protein</fullName>
    </submittedName>
</protein>
<proteinExistence type="predicted"/>